<feature type="domain" description="Xylanolytic transcriptional activator regulatory" evidence="5">
    <location>
        <begin position="353"/>
        <end position="425"/>
    </location>
</feature>
<dbReference type="InterPro" id="IPR051127">
    <property type="entry name" value="Fungal_SecMet_Regulators"/>
</dbReference>
<dbReference type="InterPro" id="IPR007219">
    <property type="entry name" value="XnlR_reg_dom"/>
</dbReference>
<evidence type="ECO:0000256" key="2">
    <source>
        <dbReference type="ARBA" id="ARBA00023163"/>
    </source>
</evidence>
<accession>A0AAN9U2F1</accession>
<dbReference type="SMART" id="SM00906">
    <property type="entry name" value="Fungal_trans"/>
    <property type="match status" value="1"/>
</dbReference>
<dbReference type="GO" id="GO:0000981">
    <property type="term" value="F:DNA-binding transcription factor activity, RNA polymerase II-specific"/>
    <property type="evidence" value="ECO:0007669"/>
    <property type="project" value="TreeGrafter"/>
</dbReference>
<dbReference type="EMBL" id="JAJSPL020000030">
    <property type="protein sequence ID" value="KAK7737326.1"/>
    <property type="molecule type" value="Genomic_DNA"/>
</dbReference>
<evidence type="ECO:0000256" key="1">
    <source>
        <dbReference type="ARBA" id="ARBA00023015"/>
    </source>
</evidence>
<comment type="caution">
    <text evidence="6">The sequence shown here is derived from an EMBL/GenBank/DDBJ whole genome shotgun (WGS) entry which is preliminary data.</text>
</comment>
<dbReference type="PANTHER" id="PTHR47424:SF12">
    <property type="entry name" value="TRANSCRIPTION FACTOR ASQA"/>
    <property type="match status" value="1"/>
</dbReference>
<gene>
    <name evidence="6" type="ORF">SLS53_006629</name>
</gene>
<dbReference type="Pfam" id="PF04082">
    <property type="entry name" value="Fungal_trans"/>
    <property type="match status" value="1"/>
</dbReference>
<dbReference type="Proteomes" id="UP001320245">
    <property type="component" value="Unassembled WGS sequence"/>
</dbReference>
<evidence type="ECO:0000256" key="3">
    <source>
        <dbReference type="ARBA" id="ARBA00023242"/>
    </source>
</evidence>
<dbReference type="PANTHER" id="PTHR47424">
    <property type="entry name" value="REGULATORY PROTEIN GAL4"/>
    <property type="match status" value="1"/>
</dbReference>
<evidence type="ECO:0000313" key="7">
    <source>
        <dbReference type="Proteomes" id="UP001320245"/>
    </source>
</evidence>
<proteinExistence type="predicted"/>
<keyword evidence="7" id="KW-1185">Reference proteome</keyword>
<evidence type="ECO:0000259" key="5">
    <source>
        <dbReference type="SMART" id="SM00906"/>
    </source>
</evidence>
<feature type="region of interest" description="Disordered" evidence="4">
    <location>
        <begin position="174"/>
        <end position="202"/>
    </location>
</feature>
<protein>
    <recommendedName>
        <fullName evidence="5">Xylanolytic transcriptional activator regulatory domain-containing protein</fullName>
    </recommendedName>
</protein>
<keyword evidence="3" id="KW-0539">Nucleus</keyword>
<feature type="region of interest" description="Disordered" evidence="4">
    <location>
        <begin position="22"/>
        <end position="42"/>
    </location>
</feature>
<feature type="compositionally biased region" description="Low complexity" evidence="4">
    <location>
        <begin position="96"/>
        <end position="106"/>
    </location>
</feature>
<sequence>MYSGCPELELRISFWKSWVDPTGRQHHDEPPPPQAKAQSGLASVRTLPQAFREIERLRQRVKELEVELENARLNGIPDDTPFTSPSSESVGLPVESQQVSASSSISPTDQRLHSSVARRYWEGVYASPNDTHAKQFYGPSSLFYFIKRMEDFLTTALQQPRRGQPIWFNSASKSFASPTPERTREFAEPLKDSTEHGQHGAHSINQEQYLTTTQEEYFLGLFWQSYHCSMQIIDETAFREHYRSLCDVPGRSRKPSALVDIIVAICMQYGIAFLVRREGAAQQQLPDSEQNPDSAEISNVVVDIDDATIAGRWHYYRCQSLLAAELENPTITTLQCHIFSVIYLCNASFQNMAHSTLAQAVRTAQMLGLHLEPPEDMPNTARELRKRIWWTLQTVEIKTCMKLGRPLIVSLPSETCSLPSDDYQLALLSSSTTSGDGSVTWLSYTVQNTKLVLAARAAHVAFFERCDELLTGRNRATIYEDDQVMEECAEFLQTSIRGPRGLQTWLQGVPDALKTKRKNGGEAYSTDCSALEMERFAPTWLQRHRLLLELLYHNLLMNLFRPFITFPSTLSGHASCQPIPSSSSSPPSFASSLSPSPTTRTPLAEQNAVTCIRHAIALTNMIHETLTNTDFLDGWHEAFQWQWNAALSLIGFILANPGSAPSRDARQAIDRAIDVFEIFGRHFAVGTSAASVTRQLTARADILPNRLRQNGGMDTPGRASAAVVGAASGLSDVSTGTQELQCISGFGSMGLGNQGVESNAPLVDVAMFDDETVRTLLDGTMNMAYGVDCFGVDFSLPENAHLIDGWNIERQL</sequence>
<keyword evidence="1" id="KW-0805">Transcription regulation</keyword>
<evidence type="ECO:0000313" key="6">
    <source>
        <dbReference type="EMBL" id="KAK7737326.1"/>
    </source>
</evidence>
<organism evidence="6 7">
    <name type="scientific">Cytospora paraplurivora</name>
    <dbReference type="NCBI Taxonomy" id="2898453"/>
    <lineage>
        <taxon>Eukaryota</taxon>
        <taxon>Fungi</taxon>
        <taxon>Dikarya</taxon>
        <taxon>Ascomycota</taxon>
        <taxon>Pezizomycotina</taxon>
        <taxon>Sordariomycetes</taxon>
        <taxon>Sordariomycetidae</taxon>
        <taxon>Diaporthales</taxon>
        <taxon>Cytosporaceae</taxon>
        <taxon>Cytospora</taxon>
    </lineage>
</organism>
<dbReference type="GO" id="GO:0005634">
    <property type="term" value="C:nucleus"/>
    <property type="evidence" value="ECO:0007669"/>
    <property type="project" value="TreeGrafter"/>
</dbReference>
<evidence type="ECO:0000256" key="4">
    <source>
        <dbReference type="SAM" id="MobiDB-lite"/>
    </source>
</evidence>
<feature type="region of interest" description="Disordered" evidence="4">
    <location>
        <begin position="575"/>
        <end position="602"/>
    </location>
</feature>
<dbReference type="GO" id="GO:0008270">
    <property type="term" value="F:zinc ion binding"/>
    <property type="evidence" value="ECO:0007669"/>
    <property type="project" value="InterPro"/>
</dbReference>
<dbReference type="GO" id="GO:0006351">
    <property type="term" value="P:DNA-templated transcription"/>
    <property type="evidence" value="ECO:0007669"/>
    <property type="project" value="InterPro"/>
</dbReference>
<dbReference type="CDD" id="cd12148">
    <property type="entry name" value="fungal_TF_MHR"/>
    <property type="match status" value="1"/>
</dbReference>
<reference evidence="6 7" key="1">
    <citation type="journal article" date="2023" name="PLoS ONE">
        <title>Cytospora paraplurivora sp. nov. isolated from orchards with fruit tree decline syndrome in Ontario, Canada.</title>
        <authorList>
            <person name="Ilyukhin E."/>
            <person name="Nguyen H.D.T."/>
            <person name="Castle A.J."/>
            <person name="Ellouze W."/>
        </authorList>
    </citation>
    <scope>NUCLEOTIDE SEQUENCE [LARGE SCALE GENOMIC DNA]</scope>
    <source>
        <strain evidence="6 7">FDS-564</strain>
    </source>
</reference>
<dbReference type="GO" id="GO:0000435">
    <property type="term" value="P:positive regulation of transcription from RNA polymerase II promoter by galactose"/>
    <property type="evidence" value="ECO:0007669"/>
    <property type="project" value="TreeGrafter"/>
</dbReference>
<feature type="compositionally biased region" description="Basic and acidic residues" evidence="4">
    <location>
        <begin position="181"/>
        <end position="198"/>
    </location>
</feature>
<dbReference type="AlphaFoldDB" id="A0AAN9U2F1"/>
<keyword evidence="2" id="KW-0804">Transcription</keyword>
<dbReference type="GO" id="GO:0000978">
    <property type="term" value="F:RNA polymerase II cis-regulatory region sequence-specific DNA binding"/>
    <property type="evidence" value="ECO:0007669"/>
    <property type="project" value="TreeGrafter"/>
</dbReference>
<name>A0AAN9U2F1_9PEZI</name>
<feature type="region of interest" description="Disordered" evidence="4">
    <location>
        <begin position="72"/>
        <end position="108"/>
    </location>
</feature>